<dbReference type="PANTHER" id="PTHR45672:SF11">
    <property type="entry name" value="PROTEIN DISULFIDE-ISOMERASE C17H9.14C"/>
    <property type="match status" value="1"/>
</dbReference>
<organism evidence="11 12">
    <name type="scientific">Chara braunii</name>
    <name type="common">Braun's stonewort</name>
    <dbReference type="NCBI Taxonomy" id="69332"/>
    <lineage>
        <taxon>Eukaryota</taxon>
        <taxon>Viridiplantae</taxon>
        <taxon>Streptophyta</taxon>
        <taxon>Charophyceae</taxon>
        <taxon>Charales</taxon>
        <taxon>Characeae</taxon>
        <taxon>Chara</taxon>
    </lineage>
</organism>
<dbReference type="OMA" id="WTELAKG"/>
<keyword evidence="4" id="KW-0732">Signal</keyword>
<dbReference type="GO" id="GO:0003756">
    <property type="term" value="F:protein disulfide isomerase activity"/>
    <property type="evidence" value="ECO:0007669"/>
    <property type="project" value="UniProtKB-EC"/>
</dbReference>
<dbReference type="InterPro" id="IPR051063">
    <property type="entry name" value="PDI"/>
</dbReference>
<dbReference type="Gene3D" id="1.20.1150.12">
    <property type="entry name" value="Endoplasmic reticulum resident protein 29, C-terminal domain"/>
    <property type="match status" value="1"/>
</dbReference>
<dbReference type="Proteomes" id="UP000265515">
    <property type="component" value="Unassembled WGS sequence"/>
</dbReference>
<dbReference type="FunFam" id="3.40.30.10:FF:000032">
    <property type="entry name" value="Protein disulfide-isomerase A6 homolog"/>
    <property type="match status" value="2"/>
</dbReference>
<keyword evidence="6" id="KW-1015">Disulfide bond</keyword>
<dbReference type="InterPro" id="IPR011679">
    <property type="entry name" value="ERp29_C"/>
</dbReference>
<dbReference type="NCBIfam" id="TIGR01126">
    <property type="entry name" value="pdi_dom"/>
    <property type="match status" value="2"/>
</dbReference>
<comment type="catalytic activity">
    <reaction evidence="1">
        <text>Catalyzes the rearrangement of -S-S- bonds in proteins.</text>
        <dbReference type="EC" id="5.3.4.1"/>
    </reaction>
</comment>
<dbReference type="GO" id="GO:0005783">
    <property type="term" value="C:endoplasmic reticulum"/>
    <property type="evidence" value="ECO:0007669"/>
    <property type="project" value="InterPro"/>
</dbReference>
<evidence type="ECO:0000256" key="2">
    <source>
        <dbReference type="ARBA" id="ARBA00006347"/>
    </source>
</evidence>
<dbReference type="EMBL" id="BFEA01000557">
    <property type="protein sequence ID" value="GBG86283.1"/>
    <property type="molecule type" value="Genomic_DNA"/>
</dbReference>
<dbReference type="PROSITE" id="PS00194">
    <property type="entry name" value="THIOREDOXIN_1"/>
    <property type="match status" value="2"/>
</dbReference>
<dbReference type="AlphaFoldDB" id="A0A388LVK9"/>
<dbReference type="Pfam" id="PF00085">
    <property type="entry name" value="Thioredoxin"/>
    <property type="match status" value="2"/>
</dbReference>
<accession>A0A388LVK9</accession>
<protein>
    <recommendedName>
        <fullName evidence="3">protein disulfide-isomerase</fullName>
        <ecNumber evidence="3">5.3.4.1</ecNumber>
    </recommendedName>
</protein>
<keyword evidence="8" id="KW-0676">Redox-active center</keyword>
<evidence type="ECO:0000313" key="12">
    <source>
        <dbReference type="Proteomes" id="UP000265515"/>
    </source>
</evidence>
<feature type="domain" description="Thioredoxin" evidence="10">
    <location>
        <begin position="19"/>
        <end position="146"/>
    </location>
</feature>
<dbReference type="PRINTS" id="PR00421">
    <property type="entry name" value="THIOREDOXIN"/>
</dbReference>
<proteinExistence type="inferred from homology"/>
<dbReference type="Pfam" id="PF07749">
    <property type="entry name" value="ERp29"/>
    <property type="match status" value="1"/>
</dbReference>
<evidence type="ECO:0000256" key="6">
    <source>
        <dbReference type="ARBA" id="ARBA00023157"/>
    </source>
</evidence>
<dbReference type="GO" id="GO:0006457">
    <property type="term" value="P:protein folding"/>
    <property type="evidence" value="ECO:0007669"/>
    <property type="project" value="TreeGrafter"/>
</dbReference>
<dbReference type="InterPro" id="IPR036249">
    <property type="entry name" value="Thioredoxin-like_sf"/>
</dbReference>
<name>A0A388LVK9_CHABU</name>
<dbReference type="CDD" id="cd02998">
    <property type="entry name" value="PDI_a_ERp38"/>
    <property type="match status" value="2"/>
</dbReference>
<dbReference type="InterPro" id="IPR005788">
    <property type="entry name" value="PDI_thioredoxin-like_dom"/>
</dbReference>
<dbReference type="InterPro" id="IPR017937">
    <property type="entry name" value="Thioredoxin_CS"/>
</dbReference>
<dbReference type="OrthoDB" id="10264505at2759"/>
<evidence type="ECO:0000256" key="4">
    <source>
        <dbReference type="ARBA" id="ARBA00022729"/>
    </source>
</evidence>
<dbReference type="Gene3D" id="3.40.30.10">
    <property type="entry name" value="Glutaredoxin"/>
    <property type="match status" value="2"/>
</dbReference>
<evidence type="ECO:0000256" key="9">
    <source>
        <dbReference type="RuleBase" id="RU004208"/>
    </source>
</evidence>
<comment type="caution">
    <text evidence="11">The sequence shown here is derived from an EMBL/GenBank/DDBJ whole genome shotgun (WGS) entry which is preliminary data.</text>
</comment>
<comment type="similarity">
    <text evidence="2 9">Belongs to the protein disulfide isomerase family.</text>
</comment>
<dbReference type="CDD" id="cd00238">
    <property type="entry name" value="ERp29c"/>
    <property type="match status" value="1"/>
</dbReference>
<gene>
    <name evidence="11" type="ORF">CBR_g41277</name>
</gene>
<feature type="domain" description="Thioredoxin" evidence="10">
    <location>
        <begin position="147"/>
        <end position="265"/>
    </location>
</feature>
<dbReference type="EC" id="5.3.4.1" evidence="3"/>
<dbReference type="InterPro" id="IPR036356">
    <property type="entry name" value="ERp29_C_sf"/>
</dbReference>
<evidence type="ECO:0000256" key="3">
    <source>
        <dbReference type="ARBA" id="ARBA00012723"/>
    </source>
</evidence>
<keyword evidence="12" id="KW-1185">Reference proteome</keyword>
<dbReference type="Gramene" id="GBG86283">
    <property type="protein sequence ID" value="GBG86283"/>
    <property type="gene ID" value="CBR_g41277"/>
</dbReference>
<evidence type="ECO:0000313" key="11">
    <source>
        <dbReference type="EMBL" id="GBG86283.1"/>
    </source>
</evidence>
<dbReference type="STRING" id="69332.A0A388LVK9"/>
<dbReference type="InterPro" id="IPR013766">
    <property type="entry name" value="Thioredoxin_domain"/>
</dbReference>
<sequence>MVRARRFSVAAVCVIGAAIVCLLGAPSFVRCSGDDEGSDVLVLTPETFDEVVGKDQHVFVKFYAPWCGHCKRLAPDWGMLGTSFKKVSSVAIAKVDCDAHKDLCSRFSISGYPTLKFFPKGSLTPQDYQGGRTPDDLIEFVNREAGTNARTSKPPSNVVVLTPSNFDAIALDASKHVLVEFYAPWCGHCKSLVPIYERVANAFTAEDGVVIAKVDADAHKDLGSKYGVSGFPTLKWFGAESKHGEDYEGGRTLEDLVKFVNEKAGTKRNVHGGLTADAGLVPELDEIAKEFMSVDDESAKEGLLKKAEEGASKLTGAAAAHAEIYLKVFKSVLKKGADYAVKEGERISRILKSNASAVCGGVLKESEVEGVMPLALAAKRPCGCRIRLVCVFSLSGWRWVFAE</sequence>
<evidence type="ECO:0000259" key="10">
    <source>
        <dbReference type="PROSITE" id="PS51352"/>
    </source>
</evidence>
<dbReference type="PROSITE" id="PS51352">
    <property type="entry name" value="THIOREDOXIN_2"/>
    <property type="match status" value="2"/>
</dbReference>
<evidence type="ECO:0000256" key="5">
    <source>
        <dbReference type="ARBA" id="ARBA00022737"/>
    </source>
</evidence>
<reference evidence="11 12" key="1">
    <citation type="journal article" date="2018" name="Cell">
        <title>The Chara Genome: Secondary Complexity and Implications for Plant Terrestrialization.</title>
        <authorList>
            <person name="Nishiyama T."/>
            <person name="Sakayama H."/>
            <person name="Vries J.D."/>
            <person name="Buschmann H."/>
            <person name="Saint-Marcoux D."/>
            <person name="Ullrich K.K."/>
            <person name="Haas F.B."/>
            <person name="Vanderstraeten L."/>
            <person name="Becker D."/>
            <person name="Lang D."/>
            <person name="Vosolsobe S."/>
            <person name="Rombauts S."/>
            <person name="Wilhelmsson P.K.I."/>
            <person name="Janitza P."/>
            <person name="Kern R."/>
            <person name="Heyl A."/>
            <person name="Rumpler F."/>
            <person name="Villalobos L.I.A.C."/>
            <person name="Clay J.M."/>
            <person name="Skokan R."/>
            <person name="Toyoda A."/>
            <person name="Suzuki Y."/>
            <person name="Kagoshima H."/>
            <person name="Schijlen E."/>
            <person name="Tajeshwar N."/>
            <person name="Catarino B."/>
            <person name="Hetherington A.J."/>
            <person name="Saltykova A."/>
            <person name="Bonnot C."/>
            <person name="Breuninger H."/>
            <person name="Symeonidi A."/>
            <person name="Radhakrishnan G.V."/>
            <person name="Van Nieuwerburgh F."/>
            <person name="Deforce D."/>
            <person name="Chang C."/>
            <person name="Karol K.G."/>
            <person name="Hedrich R."/>
            <person name="Ulvskov P."/>
            <person name="Glockner G."/>
            <person name="Delwiche C.F."/>
            <person name="Petrasek J."/>
            <person name="Van de Peer Y."/>
            <person name="Friml J."/>
            <person name="Beilby M."/>
            <person name="Dolan L."/>
            <person name="Kohara Y."/>
            <person name="Sugano S."/>
            <person name="Fujiyama A."/>
            <person name="Delaux P.-M."/>
            <person name="Quint M."/>
            <person name="TheiBen G."/>
            <person name="Hagemann M."/>
            <person name="Harholt J."/>
            <person name="Dunand C."/>
            <person name="Zachgo S."/>
            <person name="Langdale J."/>
            <person name="Maumus F."/>
            <person name="Straeten D.V.D."/>
            <person name="Gould S.B."/>
            <person name="Rensing S.A."/>
        </authorList>
    </citation>
    <scope>NUCLEOTIDE SEQUENCE [LARGE SCALE GENOMIC DNA]</scope>
    <source>
        <strain evidence="11 12">S276</strain>
    </source>
</reference>
<dbReference type="PANTHER" id="PTHR45672">
    <property type="entry name" value="PROTEIN DISULFIDE-ISOMERASE C17H9.14C-RELATED"/>
    <property type="match status" value="1"/>
</dbReference>
<keyword evidence="5" id="KW-0677">Repeat</keyword>
<evidence type="ECO:0000256" key="7">
    <source>
        <dbReference type="ARBA" id="ARBA00023235"/>
    </source>
</evidence>
<dbReference type="SUPFAM" id="SSF47933">
    <property type="entry name" value="ERP29 C domain-like"/>
    <property type="match status" value="1"/>
</dbReference>
<evidence type="ECO:0000256" key="1">
    <source>
        <dbReference type="ARBA" id="ARBA00001182"/>
    </source>
</evidence>
<dbReference type="SUPFAM" id="SSF52833">
    <property type="entry name" value="Thioredoxin-like"/>
    <property type="match status" value="2"/>
</dbReference>
<keyword evidence="7" id="KW-0413">Isomerase</keyword>
<evidence type="ECO:0000256" key="8">
    <source>
        <dbReference type="ARBA" id="ARBA00023284"/>
    </source>
</evidence>